<sequence length="53" mass="6031">MQPSKPQKLGYISFLFLLLNPNPNSFTQLMCLTTIMAIGCIKRNDNKKDKLTT</sequence>
<name>A0A2P2PNP0_RHIMU</name>
<dbReference type="EMBL" id="GGEC01075892">
    <property type="protein sequence ID" value="MBX56376.1"/>
    <property type="molecule type" value="Transcribed_RNA"/>
</dbReference>
<accession>A0A2P2PNP0</accession>
<protein>
    <submittedName>
        <fullName evidence="1">Uncharacterized protein</fullName>
    </submittedName>
</protein>
<dbReference type="AlphaFoldDB" id="A0A2P2PNP0"/>
<proteinExistence type="predicted"/>
<evidence type="ECO:0000313" key="1">
    <source>
        <dbReference type="EMBL" id="MBX56376.1"/>
    </source>
</evidence>
<reference evidence="1" key="1">
    <citation type="submission" date="2018-02" db="EMBL/GenBank/DDBJ databases">
        <title>Rhizophora mucronata_Transcriptome.</title>
        <authorList>
            <person name="Meera S.P."/>
            <person name="Sreeshan A."/>
            <person name="Augustine A."/>
        </authorList>
    </citation>
    <scope>NUCLEOTIDE SEQUENCE</scope>
    <source>
        <tissue evidence="1">Leaf</tissue>
    </source>
</reference>
<organism evidence="1">
    <name type="scientific">Rhizophora mucronata</name>
    <name type="common">Asiatic mangrove</name>
    <dbReference type="NCBI Taxonomy" id="61149"/>
    <lineage>
        <taxon>Eukaryota</taxon>
        <taxon>Viridiplantae</taxon>
        <taxon>Streptophyta</taxon>
        <taxon>Embryophyta</taxon>
        <taxon>Tracheophyta</taxon>
        <taxon>Spermatophyta</taxon>
        <taxon>Magnoliopsida</taxon>
        <taxon>eudicotyledons</taxon>
        <taxon>Gunneridae</taxon>
        <taxon>Pentapetalae</taxon>
        <taxon>rosids</taxon>
        <taxon>fabids</taxon>
        <taxon>Malpighiales</taxon>
        <taxon>Rhizophoraceae</taxon>
        <taxon>Rhizophora</taxon>
    </lineage>
</organism>